<dbReference type="PATRIC" id="fig|1291734.4.peg.762"/>
<evidence type="ECO:0000259" key="1">
    <source>
        <dbReference type="Pfam" id="PF01458"/>
    </source>
</evidence>
<dbReference type="STRING" id="1291734.FD02_GL000736"/>
<reference evidence="2 3" key="1">
    <citation type="journal article" date="2015" name="Genome Announc.">
        <title>Expanding the biotechnology potential of lactobacilli through comparative genomics of 213 strains and associated genera.</title>
        <authorList>
            <person name="Sun Z."/>
            <person name="Harris H.M."/>
            <person name="McCann A."/>
            <person name="Guo C."/>
            <person name="Argimon S."/>
            <person name="Zhang W."/>
            <person name="Yang X."/>
            <person name="Jeffery I.B."/>
            <person name="Cooney J.C."/>
            <person name="Kagawa T.F."/>
            <person name="Liu W."/>
            <person name="Song Y."/>
            <person name="Salvetti E."/>
            <person name="Wrobel A."/>
            <person name="Rasinkangas P."/>
            <person name="Parkhill J."/>
            <person name="Rea M.C."/>
            <person name="O'Sullivan O."/>
            <person name="Ritari J."/>
            <person name="Douillard F.P."/>
            <person name="Paul Ross R."/>
            <person name="Yang R."/>
            <person name="Briner A.E."/>
            <person name="Felis G.E."/>
            <person name="de Vos W.M."/>
            <person name="Barrangou R."/>
            <person name="Klaenhammer T.R."/>
            <person name="Caufield P.W."/>
            <person name="Cui Y."/>
            <person name="Zhang H."/>
            <person name="O'Toole P.W."/>
        </authorList>
    </citation>
    <scope>NUCLEOTIDE SEQUENCE [LARGE SCALE GENOMIC DNA]</scope>
    <source>
        <strain evidence="2 3">JCM 17158</strain>
    </source>
</reference>
<dbReference type="GO" id="GO:0016226">
    <property type="term" value="P:iron-sulfur cluster assembly"/>
    <property type="evidence" value="ECO:0007669"/>
    <property type="project" value="InterPro"/>
</dbReference>
<dbReference type="InterPro" id="IPR037284">
    <property type="entry name" value="SUF_FeS_clus_asmbl_SufBD_sf"/>
</dbReference>
<name>A0A0R1JS74_9LACO</name>
<protein>
    <submittedName>
        <fullName evidence="2">Fe-S cluster assembly ABC transporter permease</fullName>
    </submittedName>
</protein>
<sequence length="330" mass="34756">MPNTPKIALRRYLANAKDVARTPVTVTADPAVTVSTNVAAPQPTDALEDWLVGGDSAVTTVTIPAHYTGQAVVLTGAAYAGGIVHVIVEAGATVALEERWRTSGEHLGIWVVLDVAADATVNWLTYDAMTSTTALVKRTANLAAHATLNWTTAGFTQASGATLIAANLIGTGAKATVNVGVLAAGKQHVGYVTAMTNDGRQTVGHINQRGVITGHAHLIFNGIGHIIHGARGSDNQQENRVLMLSPHARGDANPILLIDENDVTAGHAASVTRVDERQLYYLMSRGLREDTAKRLVIRGFLEAGLAEITDPALKAELFQTIDETLVNADA</sequence>
<dbReference type="Pfam" id="PF01458">
    <property type="entry name" value="SUFBD_core"/>
    <property type="match status" value="1"/>
</dbReference>
<dbReference type="PANTHER" id="PTHR43575:SF1">
    <property type="entry name" value="PROTEIN ABCI7, CHLOROPLASTIC"/>
    <property type="match status" value="1"/>
</dbReference>
<comment type="caution">
    <text evidence="2">The sequence shown here is derived from an EMBL/GenBank/DDBJ whole genome shotgun (WGS) entry which is preliminary data.</text>
</comment>
<proteinExistence type="predicted"/>
<dbReference type="Proteomes" id="UP000051804">
    <property type="component" value="Unassembled WGS sequence"/>
</dbReference>
<dbReference type="PANTHER" id="PTHR43575">
    <property type="entry name" value="PROTEIN ABCI7, CHLOROPLASTIC"/>
    <property type="match status" value="1"/>
</dbReference>
<dbReference type="AlphaFoldDB" id="A0A0R1JS74"/>
<evidence type="ECO:0000313" key="3">
    <source>
        <dbReference type="Proteomes" id="UP000051804"/>
    </source>
</evidence>
<accession>A0A0R1JS74</accession>
<keyword evidence="3" id="KW-1185">Reference proteome</keyword>
<dbReference type="InterPro" id="IPR000825">
    <property type="entry name" value="SUF_FeS_clus_asmbl_SufBD_core"/>
</dbReference>
<feature type="domain" description="SUF system FeS cluster assembly SufBD core" evidence="1">
    <location>
        <begin position="84"/>
        <end position="300"/>
    </location>
</feature>
<evidence type="ECO:0000313" key="2">
    <source>
        <dbReference type="EMBL" id="KRK74141.1"/>
    </source>
</evidence>
<dbReference type="InterPro" id="IPR055346">
    <property type="entry name" value="Fe-S_cluster_assembly_SufBD"/>
</dbReference>
<organism evidence="2 3">
    <name type="scientific">Lacticaseibacillus nasuensis JCM 17158</name>
    <dbReference type="NCBI Taxonomy" id="1291734"/>
    <lineage>
        <taxon>Bacteria</taxon>
        <taxon>Bacillati</taxon>
        <taxon>Bacillota</taxon>
        <taxon>Bacilli</taxon>
        <taxon>Lactobacillales</taxon>
        <taxon>Lactobacillaceae</taxon>
        <taxon>Lacticaseibacillus</taxon>
    </lineage>
</organism>
<gene>
    <name evidence="2" type="ORF">FD02_GL000736</name>
</gene>
<dbReference type="SUPFAM" id="SSF101960">
    <property type="entry name" value="Stabilizer of iron transporter SufD"/>
    <property type="match status" value="1"/>
</dbReference>
<dbReference type="EMBL" id="AZDJ01000001">
    <property type="protein sequence ID" value="KRK74141.1"/>
    <property type="molecule type" value="Genomic_DNA"/>
</dbReference>